<dbReference type="Proteomes" id="UP000271241">
    <property type="component" value="Unassembled WGS sequence"/>
</dbReference>
<feature type="compositionally biased region" description="Basic residues" evidence="1">
    <location>
        <begin position="182"/>
        <end position="191"/>
    </location>
</feature>
<reference evidence="3" key="1">
    <citation type="journal article" date="2018" name="Nat. Microbiol.">
        <title>Leveraging single-cell genomics to expand the fungal tree of life.</title>
        <authorList>
            <person name="Ahrendt S.R."/>
            <person name="Quandt C.A."/>
            <person name="Ciobanu D."/>
            <person name="Clum A."/>
            <person name="Salamov A."/>
            <person name="Andreopoulos B."/>
            <person name="Cheng J.F."/>
            <person name="Woyke T."/>
            <person name="Pelin A."/>
            <person name="Henrissat B."/>
            <person name="Reynolds N.K."/>
            <person name="Benny G.L."/>
            <person name="Smith M.E."/>
            <person name="James T.Y."/>
            <person name="Grigoriev I.V."/>
        </authorList>
    </citation>
    <scope>NUCLEOTIDE SEQUENCE [LARGE SCALE GENOMIC DNA]</scope>
    <source>
        <strain evidence="3">RSA 1356</strain>
    </source>
</reference>
<evidence type="ECO:0000313" key="2">
    <source>
        <dbReference type="EMBL" id="RKP06747.1"/>
    </source>
</evidence>
<dbReference type="PANTHER" id="PTHR48287:SF1">
    <property type="entry name" value="ARM REPEAT SUPERFAMILY PROTEIN"/>
    <property type="match status" value="1"/>
</dbReference>
<evidence type="ECO:0000313" key="3">
    <source>
        <dbReference type="Proteomes" id="UP000271241"/>
    </source>
</evidence>
<gene>
    <name evidence="2" type="ORF">THASP1DRAFT_31440</name>
</gene>
<feature type="compositionally biased region" description="Basic and acidic residues" evidence="1">
    <location>
        <begin position="114"/>
        <end position="124"/>
    </location>
</feature>
<sequence length="191" mass="20791">MLCHAASAPVKAGRRQSEQQRKQTLRSKLASAFKTTGDGRMLIDDKGDKEDMATHHNNDVSPTGMVADGAEGNNYYLETKQSREGYTRVGNRIKFNKRGANAESFVDDSDDEPSTERPAADGKGHGRKAVPTIGKAFRSKKAGGDVKRANQPDPYAYIPLNPLALKKRGPRAKLAVSITGKRGGKVQKRRA</sequence>
<dbReference type="AlphaFoldDB" id="A0A4P9XLJ8"/>
<proteinExistence type="predicted"/>
<organism evidence="2 3">
    <name type="scientific">Thamnocephalis sphaerospora</name>
    <dbReference type="NCBI Taxonomy" id="78915"/>
    <lineage>
        <taxon>Eukaryota</taxon>
        <taxon>Fungi</taxon>
        <taxon>Fungi incertae sedis</taxon>
        <taxon>Zoopagomycota</taxon>
        <taxon>Zoopagomycotina</taxon>
        <taxon>Zoopagomycetes</taxon>
        <taxon>Zoopagales</taxon>
        <taxon>Sigmoideomycetaceae</taxon>
        <taxon>Thamnocephalis</taxon>
    </lineage>
</organism>
<accession>A0A4P9XLJ8</accession>
<feature type="region of interest" description="Disordered" evidence="1">
    <location>
        <begin position="1"/>
        <end position="72"/>
    </location>
</feature>
<dbReference type="OrthoDB" id="2192888at2759"/>
<dbReference type="PANTHER" id="PTHR48287">
    <property type="entry name" value="ARM REPEAT SUPERFAMILY PROTEIN"/>
    <property type="match status" value="1"/>
</dbReference>
<feature type="region of interest" description="Disordered" evidence="1">
    <location>
        <begin position="169"/>
        <end position="191"/>
    </location>
</feature>
<feature type="compositionally biased region" description="Basic and acidic residues" evidence="1">
    <location>
        <begin position="41"/>
        <end position="58"/>
    </location>
</feature>
<dbReference type="EMBL" id="KZ992825">
    <property type="protein sequence ID" value="RKP06747.1"/>
    <property type="molecule type" value="Genomic_DNA"/>
</dbReference>
<keyword evidence="3" id="KW-1185">Reference proteome</keyword>
<evidence type="ECO:0000256" key="1">
    <source>
        <dbReference type="SAM" id="MobiDB-lite"/>
    </source>
</evidence>
<name>A0A4P9XLJ8_9FUNG</name>
<dbReference type="InterPro" id="IPR052087">
    <property type="entry name" value="RRP12"/>
</dbReference>
<dbReference type="STRING" id="78915.A0A4P9XLJ8"/>
<protein>
    <submittedName>
        <fullName evidence="2">Uncharacterized protein</fullName>
    </submittedName>
</protein>
<feature type="region of interest" description="Disordered" evidence="1">
    <location>
        <begin position="97"/>
        <end position="155"/>
    </location>
</feature>